<dbReference type="EMBL" id="JBHSWG010000001">
    <property type="protein sequence ID" value="MFC6760468.1"/>
    <property type="molecule type" value="Genomic_DNA"/>
</dbReference>
<dbReference type="Proteomes" id="UP001596353">
    <property type="component" value="Unassembled WGS sequence"/>
</dbReference>
<feature type="region of interest" description="Disordered" evidence="1">
    <location>
        <begin position="1"/>
        <end position="21"/>
    </location>
</feature>
<accession>A0ABW2B500</accession>
<protein>
    <submittedName>
        <fullName evidence="2">Uncharacterized protein</fullName>
    </submittedName>
</protein>
<reference evidence="3" key="1">
    <citation type="journal article" date="2019" name="Int. J. Syst. Evol. Microbiol.">
        <title>The Global Catalogue of Microorganisms (GCM) 10K type strain sequencing project: providing services to taxonomists for standard genome sequencing and annotation.</title>
        <authorList>
            <consortium name="The Broad Institute Genomics Platform"/>
            <consortium name="The Broad Institute Genome Sequencing Center for Infectious Disease"/>
            <person name="Wu L."/>
            <person name="Ma J."/>
        </authorList>
    </citation>
    <scope>NUCLEOTIDE SEQUENCE [LARGE SCALE GENOMIC DNA]</scope>
    <source>
        <strain evidence="3">CCUG 66188</strain>
    </source>
</reference>
<organism evidence="2 3">
    <name type="scientific">Sulfitobacter porphyrae</name>
    <dbReference type="NCBI Taxonomy" id="1246864"/>
    <lineage>
        <taxon>Bacteria</taxon>
        <taxon>Pseudomonadati</taxon>
        <taxon>Pseudomonadota</taxon>
        <taxon>Alphaproteobacteria</taxon>
        <taxon>Rhodobacterales</taxon>
        <taxon>Roseobacteraceae</taxon>
        <taxon>Sulfitobacter</taxon>
    </lineage>
</organism>
<sequence>MSSHSVKAMRRHPEPSKLKRERFPVGHVSFQIIDHPDNGVTFSLQPEGEAFQDKPALFSAHVEPGMADQLRELARRLDELEARINTGD</sequence>
<gene>
    <name evidence="2" type="ORF">ACFQFQ_14725</name>
</gene>
<keyword evidence="3" id="KW-1185">Reference proteome</keyword>
<evidence type="ECO:0000313" key="2">
    <source>
        <dbReference type="EMBL" id="MFC6760468.1"/>
    </source>
</evidence>
<name>A0ABW2B500_9RHOB</name>
<proteinExistence type="predicted"/>
<comment type="caution">
    <text evidence="2">The sequence shown here is derived from an EMBL/GenBank/DDBJ whole genome shotgun (WGS) entry which is preliminary data.</text>
</comment>
<evidence type="ECO:0000313" key="3">
    <source>
        <dbReference type="Proteomes" id="UP001596353"/>
    </source>
</evidence>
<evidence type="ECO:0000256" key="1">
    <source>
        <dbReference type="SAM" id="MobiDB-lite"/>
    </source>
</evidence>
<feature type="compositionally biased region" description="Basic and acidic residues" evidence="1">
    <location>
        <begin position="11"/>
        <end position="21"/>
    </location>
</feature>